<sequence length="227" mass="26375">MLNQVNDIDMLEPLRLNHVEIIYEGKEGMILVERRSQTLMISMNDIEKFVKIYEKENLVKYDLIDVKQKEIADLLVAEYGKTLQFGCYQAVYLKKEKPVIELPSSVCIRLLTEDYAQEVNQAYHQMDDLDYIMDKINHQELWGLFENNDLAGFIGMHDEGSMGILEVVPKYRQRGYGTLLESYLINDCLEKGKIPYCQVIEGNIASLNLQSKLGLEISEDLSYWLFE</sequence>
<dbReference type="CDD" id="cd04301">
    <property type="entry name" value="NAT_SF"/>
    <property type="match status" value="1"/>
</dbReference>
<dbReference type="SUPFAM" id="SSF55729">
    <property type="entry name" value="Acyl-CoA N-acyltransferases (Nat)"/>
    <property type="match status" value="1"/>
</dbReference>
<keyword evidence="2" id="KW-0808">Transferase</keyword>
<gene>
    <name evidence="2" type="ORF">EDD60_13015</name>
</gene>
<accession>A0A4R3YGE6</accession>
<comment type="caution">
    <text evidence="2">The sequence shown here is derived from an EMBL/GenBank/DDBJ whole genome shotgun (WGS) entry which is preliminary data.</text>
</comment>
<dbReference type="RefSeq" id="WP_066450188.1">
    <property type="nucleotide sequence ID" value="NZ_CAUWFI010000011.1"/>
</dbReference>
<dbReference type="InterPro" id="IPR000182">
    <property type="entry name" value="GNAT_dom"/>
</dbReference>
<name>A0A4R3YGE6_9FIRM</name>
<dbReference type="InterPro" id="IPR053225">
    <property type="entry name" value="Acyl-CoA_N-acyltransferase"/>
</dbReference>
<protein>
    <submittedName>
        <fullName evidence="2">Acetyltransferase (GNAT) family protein</fullName>
    </submittedName>
</protein>
<evidence type="ECO:0000259" key="1">
    <source>
        <dbReference type="PROSITE" id="PS51186"/>
    </source>
</evidence>
<proteinExistence type="predicted"/>
<dbReference type="PANTHER" id="PTHR20958:SF6">
    <property type="entry name" value="GLYCINE N-ACYLTRANSFERASE-LIKE PROTEIN"/>
    <property type="match status" value="1"/>
</dbReference>
<evidence type="ECO:0000313" key="3">
    <source>
        <dbReference type="Proteomes" id="UP000295515"/>
    </source>
</evidence>
<dbReference type="EMBL" id="SMCQ01000030">
    <property type="protein sequence ID" value="TCV91665.1"/>
    <property type="molecule type" value="Genomic_DNA"/>
</dbReference>
<dbReference type="PROSITE" id="PS51186">
    <property type="entry name" value="GNAT"/>
    <property type="match status" value="1"/>
</dbReference>
<keyword evidence="3" id="KW-1185">Reference proteome</keyword>
<feature type="domain" description="N-acetyltransferase" evidence="1">
    <location>
        <begin position="106"/>
        <end position="227"/>
    </location>
</feature>
<dbReference type="GeneID" id="98916633"/>
<evidence type="ECO:0000313" key="2">
    <source>
        <dbReference type="EMBL" id="TCV91665.1"/>
    </source>
</evidence>
<dbReference type="Proteomes" id="UP000295515">
    <property type="component" value="Unassembled WGS sequence"/>
</dbReference>
<dbReference type="PANTHER" id="PTHR20958">
    <property type="entry name" value="GLYCINE N-ACYLTRANSFERASE-LIKE PROTEIN"/>
    <property type="match status" value="1"/>
</dbReference>
<dbReference type="Gene3D" id="3.40.630.30">
    <property type="match status" value="1"/>
</dbReference>
<organism evidence="2 3">
    <name type="scientific">Longibaculum muris</name>
    <dbReference type="NCBI Taxonomy" id="1796628"/>
    <lineage>
        <taxon>Bacteria</taxon>
        <taxon>Bacillati</taxon>
        <taxon>Bacillota</taxon>
        <taxon>Erysipelotrichia</taxon>
        <taxon>Erysipelotrichales</taxon>
        <taxon>Coprobacillaceae</taxon>
        <taxon>Longibaculum</taxon>
    </lineage>
</organism>
<dbReference type="InterPro" id="IPR016181">
    <property type="entry name" value="Acyl_CoA_acyltransferase"/>
</dbReference>
<reference evidence="2 3" key="1">
    <citation type="submission" date="2019-03" db="EMBL/GenBank/DDBJ databases">
        <title>Genomic Encyclopedia of Type Strains, Phase IV (KMG-IV): sequencing the most valuable type-strain genomes for metagenomic binning, comparative biology and taxonomic classification.</title>
        <authorList>
            <person name="Goeker M."/>
        </authorList>
    </citation>
    <scope>NUCLEOTIDE SEQUENCE [LARGE SCALE GENOMIC DNA]</scope>
    <source>
        <strain evidence="2 3">DSM 29487</strain>
    </source>
</reference>
<dbReference type="Pfam" id="PF00583">
    <property type="entry name" value="Acetyltransf_1"/>
    <property type="match status" value="1"/>
</dbReference>
<dbReference type="AlphaFoldDB" id="A0A4R3YGE6"/>
<dbReference type="GO" id="GO:0016747">
    <property type="term" value="F:acyltransferase activity, transferring groups other than amino-acyl groups"/>
    <property type="evidence" value="ECO:0007669"/>
    <property type="project" value="InterPro"/>
</dbReference>